<dbReference type="AlphaFoldDB" id="J8ZW33"/>
<reference evidence="3" key="2">
    <citation type="submission" date="2015-07" db="EMBL/GenBank/DDBJ databases">
        <title>Contrasting host-pathogen interactions and genome evolution in two generalist and specialist microsporidian pathogens of mosquitoes.</title>
        <authorList>
            <consortium name="The Broad Institute Genomics Platform"/>
            <consortium name="The Broad Institute Genome Sequencing Center for Infectious Disease"/>
            <person name="Cuomo C.A."/>
            <person name="Sanscrainte N.D."/>
            <person name="Goldberg J.M."/>
            <person name="Heiman D."/>
            <person name="Young S."/>
            <person name="Zeng Q."/>
            <person name="Becnel J.J."/>
            <person name="Birren B.W."/>
        </authorList>
    </citation>
    <scope>NUCLEOTIDE SEQUENCE [LARGE SCALE GENOMIC DNA]</scope>
    <source>
        <strain evidence="3">USNM 41457</strain>
    </source>
</reference>
<sequence length="115" mass="14256">MIYYEFISGKWYKINIYMNFIFDYINYLGFFLKIGLFVIRLQYIIFKFDATIFQLYDRFFLIETLKKYVQNEYFLHFQAILFMKRKKAKVFGENSCFFIYITLILPNLIYILAKK</sequence>
<reference evidence="2 3" key="1">
    <citation type="submission" date="2011-08" db="EMBL/GenBank/DDBJ databases">
        <authorList>
            <person name="Liu Z.J."/>
            <person name="Shi F.L."/>
            <person name="Lu J.Q."/>
            <person name="Li M."/>
            <person name="Wang Z.L."/>
        </authorList>
    </citation>
    <scope>NUCLEOTIDE SEQUENCE [LARGE SCALE GENOMIC DNA]</scope>
    <source>
        <strain evidence="2 3">USNM 41457</strain>
    </source>
</reference>
<gene>
    <name evidence="2" type="ORF">EDEG_01815</name>
</gene>
<keyword evidence="1" id="KW-0812">Transmembrane</keyword>
<feature type="transmembrane region" description="Helical" evidence="1">
    <location>
        <begin position="90"/>
        <end position="113"/>
    </location>
</feature>
<keyword evidence="1" id="KW-0472">Membrane</keyword>
<keyword evidence="1" id="KW-1133">Transmembrane helix</keyword>
<accession>J8ZW33</accession>
<dbReference type="HOGENOM" id="CLU_2108972_0_0_1"/>
<evidence type="ECO:0000313" key="2">
    <source>
        <dbReference type="EMBL" id="EJW03893.1"/>
    </source>
</evidence>
<keyword evidence="3" id="KW-1185">Reference proteome</keyword>
<comment type="caution">
    <text evidence="2">The sequence shown here is derived from an EMBL/GenBank/DDBJ whole genome shotgun (WGS) entry which is preliminary data.</text>
</comment>
<evidence type="ECO:0000256" key="1">
    <source>
        <dbReference type="SAM" id="Phobius"/>
    </source>
</evidence>
<dbReference type="InParanoid" id="J8ZW33"/>
<dbReference type="Proteomes" id="UP000003163">
    <property type="component" value="Unassembled WGS sequence"/>
</dbReference>
<proteinExistence type="predicted"/>
<dbReference type="EMBL" id="AFBI03000028">
    <property type="protein sequence ID" value="EJW03893.1"/>
    <property type="molecule type" value="Genomic_DNA"/>
</dbReference>
<evidence type="ECO:0000313" key="3">
    <source>
        <dbReference type="Proteomes" id="UP000003163"/>
    </source>
</evidence>
<feature type="transmembrane region" description="Helical" evidence="1">
    <location>
        <begin position="20"/>
        <end position="39"/>
    </location>
</feature>
<feature type="non-terminal residue" evidence="2">
    <location>
        <position position="115"/>
    </location>
</feature>
<name>J8ZW33_EDHAE</name>
<organism evidence="2 3">
    <name type="scientific">Edhazardia aedis (strain USNM 41457)</name>
    <name type="common">Microsporidian parasite</name>
    <dbReference type="NCBI Taxonomy" id="1003232"/>
    <lineage>
        <taxon>Eukaryota</taxon>
        <taxon>Fungi</taxon>
        <taxon>Fungi incertae sedis</taxon>
        <taxon>Microsporidia</taxon>
        <taxon>Edhazardia</taxon>
    </lineage>
</organism>
<dbReference type="VEuPathDB" id="MicrosporidiaDB:EDEG_01815"/>
<protein>
    <submittedName>
        <fullName evidence="2">Uncharacterized protein</fullName>
    </submittedName>
</protein>